<feature type="compositionally biased region" description="Basic residues" evidence="1">
    <location>
        <begin position="108"/>
        <end position="119"/>
    </location>
</feature>
<feature type="region of interest" description="Disordered" evidence="1">
    <location>
        <begin position="29"/>
        <end position="135"/>
    </location>
</feature>
<feature type="compositionally biased region" description="Low complexity" evidence="1">
    <location>
        <begin position="29"/>
        <end position="42"/>
    </location>
</feature>
<protein>
    <submittedName>
        <fullName evidence="2">Uncharacterized protein</fullName>
    </submittedName>
</protein>
<dbReference type="HOGENOM" id="CLU_1887256_0_0_1"/>
<evidence type="ECO:0000313" key="2">
    <source>
        <dbReference type="EMBL" id="EGD93939.1"/>
    </source>
</evidence>
<dbReference type="AlphaFoldDB" id="F2RRN0"/>
<gene>
    <name evidence="2" type="ORF">TESG_08307</name>
</gene>
<keyword evidence="3" id="KW-1185">Reference proteome</keyword>
<accession>F2RRN0</accession>
<proteinExistence type="predicted"/>
<name>F2RRN0_TRIT1</name>
<sequence>MVDGTGAGLETRFEVALPADRDLALLAGCWQNNNDNNDNNDNSSRGTSVKSNVRQSAGEEDTKPSNAQPAETEAALNRHPRLADQTDTQFTYNPHARIKERREERNRKLNKRRRRRRRRPREDQQKKVSPRRRRG</sequence>
<dbReference type="Proteomes" id="UP000009172">
    <property type="component" value="Unassembled WGS sequence"/>
</dbReference>
<evidence type="ECO:0000313" key="3">
    <source>
        <dbReference type="Proteomes" id="UP000009172"/>
    </source>
</evidence>
<reference evidence="3" key="1">
    <citation type="journal article" date="2012" name="MBio">
        <title>Comparative genome analysis of Trichophyton rubrum and related dermatophytes reveals candidate genes involved in infection.</title>
        <authorList>
            <person name="Martinez D.A."/>
            <person name="Oliver B.G."/>
            <person name="Graeser Y."/>
            <person name="Goldberg J.M."/>
            <person name="Li W."/>
            <person name="Martinez-Rossi N.M."/>
            <person name="Monod M."/>
            <person name="Shelest E."/>
            <person name="Barton R.C."/>
            <person name="Birch E."/>
            <person name="Brakhage A.A."/>
            <person name="Chen Z."/>
            <person name="Gurr S.J."/>
            <person name="Heiman D."/>
            <person name="Heitman J."/>
            <person name="Kosti I."/>
            <person name="Rossi A."/>
            <person name="Saif S."/>
            <person name="Samalova M."/>
            <person name="Saunders C.W."/>
            <person name="Shea T."/>
            <person name="Summerbell R.C."/>
            <person name="Xu J."/>
            <person name="Young S."/>
            <person name="Zeng Q."/>
            <person name="Birren B.W."/>
            <person name="Cuomo C.A."/>
            <person name="White T.C."/>
        </authorList>
    </citation>
    <scope>NUCLEOTIDE SEQUENCE [LARGE SCALE GENOMIC DNA]</scope>
    <source>
        <strain evidence="3">CBS 112818</strain>
    </source>
</reference>
<dbReference type="EMBL" id="GG698481">
    <property type="protein sequence ID" value="EGD93939.1"/>
    <property type="molecule type" value="Genomic_DNA"/>
</dbReference>
<organism evidence="2 3">
    <name type="scientific">Trichophyton tonsurans (strain CBS 112818)</name>
    <name type="common">Scalp ringworm fungus</name>
    <dbReference type="NCBI Taxonomy" id="647933"/>
    <lineage>
        <taxon>Eukaryota</taxon>
        <taxon>Fungi</taxon>
        <taxon>Dikarya</taxon>
        <taxon>Ascomycota</taxon>
        <taxon>Pezizomycotina</taxon>
        <taxon>Eurotiomycetes</taxon>
        <taxon>Eurotiomycetidae</taxon>
        <taxon>Onygenales</taxon>
        <taxon>Arthrodermataceae</taxon>
        <taxon>Trichophyton</taxon>
    </lineage>
</organism>
<evidence type="ECO:0000256" key="1">
    <source>
        <dbReference type="SAM" id="MobiDB-lite"/>
    </source>
</evidence>
<feature type="compositionally biased region" description="Polar residues" evidence="1">
    <location>
        <begin position="43"/>
        <end position="55"/>
    </location>
</feature>